<dbReference type="EMBL" id="JARWAL010000010">
    <property type="protein sequence ID" value="MDR5893591.1"/>
    <property type="molecule type" value="Genomic_DNA"/>
</dbReference>
<evidence type="ECO:0000313" key="2">
    <source>
        <dbReference type="EMBL" id="MDR5893591.1"/>
    </source>
</evidence>
<name>A0ABU1GNJ6_9GAMM</name>
<dbReference type="RefSeq" id="WP_309637158.1">
    <property type="nucleotide sequence ID" value="NZ_JARWAL010000010.1"/>
</dbReference>
<feature type="compositionally biased region" description="Acidic residues" evidence="1">
    <location>
        <begin position="63"/>
        <end position="72"/>
    </location>
</feature>
<evidence type="ECO:0000256" key="1">
    <source>
        <dbReference type="SAM" id="MobiDB-lite"/>
    </source>
</evidence>
<protein>
    <submittedName>
        <fullName evidence="2">Uncharacterized protein</fullName>
    </submittedName>
</protein>
<dbReference type="Proteomes" id="UP001252270">
    <property type="component" value="Unassembled WGS sequence"/>
</dbReference>
<feature type="region of interest" description="Disordered" evidence="1">
    <location>
        <begin position="58"/>
        <end position="85"/>
    </location>
</feature>
<keyword evidence="3" id="KW-1185">Reference proteome</keyword>
<gene>
    <name evidence="2" type="ORF">QC820_12300</name>
</gene>
<sequence length="158" mass="17122">MGLDEVLRRPAADLVQASQHVLGIGITASGRGTEDLQCLAILLPFVVAHGLGAVGAGQRNLAEQEEQEEPLDDHDVSPFSEGRLSERPPWPCRVALPRFSAGASAKPENGKYHQHDDDSPDDIDDVVHYEYLSGAVSCLRMLQDVHGMMASQSVRRVA</sequence>
<evidence type="ECO:0000313" key="3">
    <source>
        <dbReference type="Proteomes" id="UP001252270"/>
    </source>
</evidence>
<organism evidence="2 3">
    <name type="scientific">Halomonas mongoliensis</name>
    <dbReference type="NCBI Taxonomy" id="321265"/>
    <lineage>
        <taxon>Bacteria</taxon>
        <taxon>Pseudomonadati</taxon>
        <taxon>Pseudomonadota</taxon>
        <taxon>Gammaproteobacteria</taxon>
        <taxon>Oceanospirillales</taxon>
        <taxon>Halomonadaceae</taxon>
        <taxon>Halomonas</taxon>
    </lineage>
</organism>
<reference evidence="2 3" key="1">
    <citation type="submission" date="2023-04" db="EMBL/GenBank/DDBJ databases">
        <title>A long-awaited taxogenomic arrangement of the family Halomonadaceae.</title>
        <authorList>
            <person name="De La Haba R."/>
            <person name="Chuvochina M."/>
            <person name="Wittouck S."/>
            <person name="Arahal D.R."/>
            <person name="Sanchez-Porro C."/>
            <person name="Hugenholtz P."/>
            <person name="Ventosa A."/>
        </authorList>
    </citation>
    <scope>NUCLEOTIDE SEQUENCE [LARGE SCALE GENOMIC DNA]</scope>
    <source>
        <strain evidence="2 3">DSM 17332</strain>
    </source>
</reference>
<accession>A0ABU1GNJ6</accession>
<proteinExistence type="predicted"/>
<comment type="caution">
    <text evidence="2">The sequence shown here is derived from an EMBL/GenBank/DDBJ whole genome shotgun (WGS) entry which is preliminary data.</text>
</comment>